<keyword evidence="3" id="KW-1185">Reference proteome</keyword>
<gene>
    <name evidence="2" type="ORF">K0U00_09050</name>
</gene>
<dbReference type="RefSeq" id="WP_210044448.1">
    <property type="nucleotide sequence ID" value="NZ_JBHLVU010000004.1"/>
</dbReference>
<keyword evidence="1" id="KW-1133">Transmembrane helix</keyword>
<feature type="transmembrane region" description="Helical" evidence="1">
    <location>
        <begin position="45"/>
        <end position="65"/>
    </location>
</feature>
<name>A0ABS7BZU6_9BACL</name>
<feature type="transmembrane region" description="Helical" evidence="1">
    <location>
        <begin position="18"/>
        <end position="39"/>
    </location>
</feature>
<proteinExistence type="predicted"/>
<reference evidence="2 3" key="1">
    <citation type="submission" date="2021-07" db="EMBL/GenBank/DDBJ databases">
        <title>Paenibacillus radiodurans sp. nov., isolated from the southeastern edge of Tengger Desert.</title>
        <authorList>
            <person name="Zhang G."/>
        </authorList>
    </citation>
    <scope>NUCLEOTIDE SEQUENCE [LARGE SCALE GENOMIC DNA]</scope>
    <source>
        <strain evidence="2 3">CCM 7311</strain>
    </source>
</reference>
<comment type="caution">
    <text evidence="2">The sequence shown here is derived from an EMBL/GenBank/DDBJ whole genome shotgun (WGS) entry which is preliminary data.</text>
</comment>
<organism evidence="2 3">
    <name type="scientific">Paenibacillus sepulcri</name>
    <dbReference type="NCBI Taxonomy" id="359917"/>
    <lineage>
        <taxon>Bacteria</taxon>
        <taxon>Bacillati</taxon>
        <taxon>Bacillota</taxon>
        <taxon>Bacilli</taxon>
        <taxon>Bacillales</taxon>
        <taxon>Paenibacillaceae</taxon>
        <taxon>Paenibacillus</taxon>
    </lineage>
</organism>
<keyword evidence="1" id="KW-0472">Membrane</keyword>
<dbReference type="EMBL" id="JAHZIK010000164">
    <property type="protein sequence ID" value="MBW7454178.1"/>
    <property type="molecule type" value="Genomic_DNA"/>
</dbReference>
<protein>
    <submittedName>
        <fullName evidence="2">Uncharacterized protein</fullName>
    </submittedName>
</protein>
<dbReference type="Proteomes" id="UP001519887">
    <property type="component" value="Unassembled WGS sequence"/>
</dbReference>
<evidence type="ECO:0000313" key="3">
    <source>
        <dbReference type="Proteomes" id="UP001519887"/>
    </source>
</evidence>
<evidence type="ECO:0000256" key="1">
    <source>
        <dbReference type="SAM" id="Phobius"/>
    </source>
</evidence>
<keyword evidence="1" id="KW-0812">Transmembrane</keyword>
<sequence>MQQQVGGRKILNWLLSDWMAIIVIIVWLVFIFVILFSSLVFKNMVLKIISAALMLTLLISIPCIGHSDWNREYKLKAGINNLRLEDMTIYSDKNAVKEIIASPHPIQINTSSGLKIQNEGSTLFFTQVVQIEDKSYSIRMACYMYPLAWTPYQTWEVNLIRRA</sequence>
<evidence type="ECO:0000313" key="2">
    <source>
        <dbReference type="EMBL" id="MBW7454178.1"/>
    </source>
</evidence>
<accession>A0ABS7BZU6</accession>